<name>A0AAW6TD14_9MICO</name>
<sequence>MGRHVAYRSPWWSSARHRGPGSIERALVRGRQSFVLGTAAAMLLFVFFYSTPSLPERVGA</sequence>
<proteinExistence type="predicted"/>
<organism evidence="2 3">
    <name type="scientific">Ruicaihuangia caeni</name>
    <dbReference type="NCBI Taxonomy" id="3042517"/>
    <lineage>
        <taxon>Bacteria</taxon>
        <taxon>Bacillati</taxon>
        <taxon>Actinomycetota</taxon>
        <taxon>Actinomycetes</taxon>
        <taxon>Micrococcales</taxon>
        <taxon>Microbacteriaceae</taxon>
        <taxon>Ruicaihuangia</taxon>
    </lineage>
</organism>
<dbReference type="EMBL" id="JASATX010000007">
    <property type="protein sequence ID" value="MDI2099708.1"/>
    <property type="molecule type" value="Genomic_DNA"/>
</dbReference>
<gene>
    <name evidence="2" type="ORF">QF206_12115</name>
</gene>
<keyword evidence="1" id="KW-1133">Transmembrane helix</keyword>
<keyword evidence="1" id="KW-0812">Transmembrane</keyword>
<protein>
    <submittedName>
        <fullName evidence="2">Uncharacterized protein</fullName>
    </submittedName>
</protein>
<evidence type="ECO:0000256" key="1">
    <source>
        <dbReference type="SAM" id="Phobius"/>
    </source>
</evidence>
<dbReference type="AlphaFoldDB" id="A0AAW6TD14"/>
<feature type="transmembrane region" description="Helical" evidence="1">
    <location>
        <begin position="34"/>
        <end position="51"/>
    </location>
</feature>
<reference evidence="2 3" key="1">
    <citation type="submission" date="2023-04" db="EMBL/GenBank/DDBJ databases">
        <title>Klugiella caeni sp. nov. isolated from the sludge of biochemical tank.</title>
        <authorList>
            <person name="Geng K."/>
        </authorList>
    </citation>
    <scope>NUCLEOTIDE SEQUENCE [LARGE SCALE GENOMIC DNA]</scope>
    <source>
        <strain evidence="2 3">YN-L-19</strain>
    </source>
</reference>
<evidence type="ECO:0000313" key="3">
    <source>
        <dbReference type="Proteomes" id="UP001321506"/>
    </source>
</evidence>
<comment type="caution">
    <text evidence="2">The sequence shown here is derived from an EMBL/GenBank/DDBJ whole genome shotgun (WGS) entry which is preliminary data.</text>
</comment>
<evidence type="ECO:0000313" key="2">
    <source>
        <dbReference type="EMBL" id="MDI2099708.1"/>
    </source>
</evidence>
<keyword evidence="3" id="KW-1185">Reference proteome</keyword>
<keyword evidence="1" id="KW-0472">Membrane</keyword>
<dbReference type="Proteomes" id="UP001321506">
    <property type="component" value="Unassembled WGS sequence"/>
</dbReference>
<accession>A0AAW6TD14</accession>
<dbReference type="RefSeq" id="WP_281489500.1">
    <property type="nucleotide sequence ID" value="NZ_CP159582.1"/>
</dbReference>